<comment type="caution">
    <text evidence="1">The sequence shown here is derived from an EMBL/GenBank/DDBJ whole genome shotgun (WGS) entry which is preliminary data.</text>
</comment>
<sequence length="37" mass="4354">MIWFILGYALIVLITISLCKAASSDREYIEKYDEKEK</sequence>
<proteinExistence type="predicted"/>
<organism evidence="1 2">
    <name type="scientific">Eubacterium multiforme</name>
    <dbReference type="NCBI Taxonomy" id="83339"/>
    <lineage>
        <taxon>Bacteria</taxon>
        <taxon>Bacillati</taxon>
        <taxon>Bacillota</taxon>
        <taxon>Clostridia</taxon>
        <taxon>Eubacteriales</taxon>
        <taxon>Eubacteriaceae</taxon>
        <taxon>Eubacterium</taxon>
    </lineage>
</organism>
<dbReference type="Proteomes" id="UP001228504">
    <property type="component" value="Unassembled WGS sequence"/>
</dbReference>
<accession>A0ABT9UWV3</accession>
<evidence type="ECO:0000313" key="2">
    <source>
        <dbReference type="Proteomes" id="UP001228504"/>
    </source>
</evidence>
<evidence type="ECO:0000313" key="1">
    <source>
        <dbReference type="EMBL" id="MDQ0150790.1"/>
    </source>
</evidence>
<gene>
    <name evidence="1" type="ORF">J2S18_002760</name>
</gene>
<name>A0ABT9UWV3_9FIRM</name>
<protein>
    <submittedName>
        <fullName evidence="1">Uncharacterized protein</fullName>
    </submittedName>
</protein>
<keyword evidence="2" id="KW-1185">Reference proteome</keyword>
<reference evidence="1 2" key="1">
    <citation type="submission" date="2023-07" db="EMBL/GenBank/DDBJ databases">
        <title>Genomic Encyclopedia of Type Strains, Phase IV (KMG-IV): sequencing the most valuable type-strain genomes for metagenomic binning, comparative biology and taxonomic classification.</title>
        <authorList>
            <person name="Goeker M."/>
        </authorList>
    </citation>
    <scope>NUCLEOTIDE SEQUENCE [LARGE SCALE GENOMIC DNA]</scope>
    <source>
        <strain evidence="1 2">DSM 20694</strain>
    </source>
</reference>
<dbReference type="EMBL" id="JAUSUF010000012">
    <property type="protein sequence ID" value="MDQ0150790.1"/>
    <property type="molecule type" value="Genomic_DNA"/>
</dbReference>